<sequence>MGYLPFQSKKSSESAPYNFHSMLRYILLINWNLTDTFFLMGGLLCSYVLLTKLDKTRGAFDYIKYAFYRGRYITITNCFAIVPNFVAIFDVSAKPNRLSAMDGIRAILCFWMILQHEYDMGYLPFQSKKASESAPYNFHSMLRYILLINWNLTDTFFLMGVMLGSFISIAPKLLVGIPHFFEAYKSLSFDTITSSISHHLWGFESHVQLYVLGILVGFLIKRHPNVYLGGIIGEIGTTRERIFYSNYYVWTVVLFDYITTFILSIIVNVLVTKPFANLLNMIYKREN</sequence>
<dbReference type="EMBL" id="CAJPVJ010003680">
    <property type="protein sequence ID" value="CAG2167838.1"/>
    <property type="molecule type" value="Genomic_DNA"/>
</dbReference>
<dbReference type="EMBL" id="OC918505">
    <property type="protein sequence ID" value="CAD7649529.1"/>
    <property type="molecule type" value="Genomic_DNA"/>
</dbReference>
<feature type="transmembrane region" description="Helical" evidence="1">
    <location>
        <begin position="247"/>
        <end position="271"/>
    </location>
</feature>
<dbReference type="Proteomes" id="UP000728032">
    <property type="component" value="Unassembled WGS sequence"/>
</dbReference>
<gene>
    <name evidence="2" type="ORF">ONB1V03_LOCUS7335</name>
</gene>
<accession>A0A7R9LX21</accession>
<reference evidence="2" key="1">
    <citation type="submission" date="2020-11" db="EMBL/GenBank/DDBJ databases">
        <authorList>
            <person name="Tran Van P."/>
        </authorList>
    </citation>
    <scope>NUCLEOTIDE SEQUENCE</scope>
</reference>
<evidence type="ECO:0000256" key="1">
    <source>
        <dbReference type="SAM" id="Phobius"/>
    </source>
</evidence>
<dbReference type="PANTHER" id="PTHR11161:SF0">
    <property type="entry name" value="O-ACYLTRANSFERASE LIKE PROTEIN"/>
    <property type="match status" value="1"/>
</dbReference>
<keyword evidence="1" id="KW-0472">Membrane</keyword>
<proteinExistence type="predicted"/>
<dbReference type="PANTHER" id="PTHR11161">
    <property type="entry name" value="O-ACYLTRANSFERASE"/>
    <property type="match status" value="1"/>
</dbReference>
<organism evidence="2">
    <name type="scientific">Oppiella nova</name>
    <dbReference type="NCBI Taxonomy" id="334625"/>
    <lineage>
        <taxon>Eukaryota</taxon>
        <taxon>Metazoa</taxon>
        <taxon>Ecdysozoa</taxon>
        <taxon>Arthropoda</taxon>
        <taxon>Chelicerata</taxon>
        <taxon>Arachnida</taxon>
        <taxon>Acari</taxon>
        <taxon>Acariformes</taxon>
        <taxon>Sarcoptiformes</taxon>
        <taxon>Oribatida</taxon>
        <taxon>Brachypylina</taxon>
        <taxon>Oppioidea</taxon>
        <taxon>Oppiidae</taxon>
        <taxon>Oppiella</taxon>
    </lineage>
</organism>
<feature type="transmembrane region" description="Helical" evidence="1">
    <location>
        <begin position="156"/>
        <end position="181"/>
    </location>
</feature>
<keyword evidence="1" id="KW-1133">Transmembrane helix</keyword>
<evidence type="ECO:0000313" key="2">
    <source>
        <dbReference type="EMBL" id="CAD7649529.1"/>
    </source>
</evidence>
<keyword evidence="1" id="KW-0812">Transmembrane</keyword>
<feature type="transmembrane region" description="Helical" evidence="1">
    <location>
        <begin position="25"/>
        <end position="50"/>
    </location>
</feature>
<dbReference type="InterPro" id="IPR052728">
    <property type="entry name" value="O2_lipid_transport_reg"/>
</dbReference>
<feature type="transmembrane region" description="Helical" evidence="1">
    <location>
        <begin position="201"/>
        <end position="220"/>
    </location>
</feature>
<feature type="transmembrane region" description="Helical" evidence="1">
    <location>
        <begin position="71"/>
        <end position="89"/>
    </location>
</feature>
<evidence type="ECO:0000313" key="3">
    <source>
        <dbReference type="Proteomes" id="UP000728032"/>
    </source>
</evidence>
<evidence type="ECO:0008006" key="4">
    <source>
        <dbReference type="Google" id="ProtNLM"/>
    </source>
</evidence>
<protein>
    <recommendedName>
        <fullName evidence="4">Acyltransferase 3 domain-containing protein</fullName>
    </recommendedName>
</protein>
<name>A0A7R9LX21_9ACAR</name>
<dbReference type="AlphaFoldDB" id="A0A7R9LX21"/>
<dbReference type="OrthoDB" id="207378at2759"/>
<keyword evidence="3" id="KW-1185">Reference proteome</keyword>